<accession>A0A4R3YRC9</accession>
<name>A0A4R3YRC9_9GAMM</name>
<comment type="caution">
    <text evidence="1">The sequence shown here is derived from an EMBL/GenBank/DDBJ whole genome shotgun (WGS) entry which is preliminary data.</text>
</comment>
<evidence type="ECO:0000313" key="1">
    <source>
        <dbReference type="EMBL" id="TCV95407.1"/>
    </source>
</evidence>
<dbReference type="AlphaFoldDB" id="A0A4R3YRC9"/>
<sequence>MRIICDQVHSFVGDNSPSTIVIGVLSFCRFLGEKRENQDI</sequence>
<keyword evidence="2" id="KW-1185">Reference proteome</keyword>
<organism evidence="1 2">
    <name type="scientific">Biostraticola tofi</name>
    <dbReference type="NCBI Taxonomy" id="466109"/>
    <lineage>
        <taxon>Bacteria</taxon>
        <taxon>Pseudomonadati</taxon>
        <taxon>Pseudomonadota</taxon>
        <taxon>Gammaproteobacteria</taxon>
        <taxon>Enterobacterales</taxon>
        <taxon>Bruguierivoracaceae</taxon>
        <taxon>Biostraticola</taxon>
    </lineage>
</organism>
<proteinExistence type="predicted"/>
<dbReference type="Proteomes" id="UP000295719">
    <property type="component" value="Unassembled WGS sequence"/>
</dbReference>
<gene>
    <name evidence="1" type="ORF">EDC52_1059</name>
</gene>
<reference evidence="1 2" key="1">
    <citation type="submission" date="2019-03" db="EMBL/GenBank/DDBJ databases">
        <title>Genomic Encyclopedia of Type Strains, Phase IV (KMG-IV): sequencing the most valuable type-strain genomes for metagenomic binning, comparative biology and taxonomic classification.</title>
        <authorList>
            <person name="Goeker M."/>
        </authorList>
    </citation>
    <scope>NUCLEOTIDE SEQUENCE [LARGE SCALE GENOMIC DNA]</scope>
    <source>
        <strain evidence="1 2">DSM 19580</strain>
    </source>
</reference>
<protein>
    <submittedName>
        <fullName evidence="1">Uncharacterized protein</fullName>
    </submittedName>
</protein>
<evidence type="ECO:0000313" key="2">
    <source>
        <dbReference type="Proteomes" id="UP000295719"/>
    </source>
</evidence>
<dbReference type="EMBL" id="SMCR01000005">
    <property type="protein sequence ID" value="TCV95407.1"/>
    <property type="molecule type" value="Genomic_DNA"/>
</dbReference>